<dbReference type="Pfam" id="PF17667">
    <property type="entry name" value="Pkinase_fungal"/>
    <property type="match status" value="2"/>
</dbReference>
<evidence type="ECO:0000313" key="4">
    <source>
        <dbReference type="Proteomes" id="UP000054279"/>
    </source>
</evidence>
<dbReference type="AlphaFoldDB" id="A0A0C9UHE7"/>
<dbReference type="InterPro" id="IPR008266">
    <property type="entry name" value="Tyr_kinase_AS"/>
</dbReference>
<feature type="region of interest" description="Disordered" evidence="1">
    <location>
        <begin position="305"/>
        <end position="388"/>
    </location>
</feature>
<dbReference type="PANTHER" id="PTHR38248:SF2">
    <property type="entry name" value="FUNK1 11"/>
    <property type="match status" value="1"/>
</dbReference>
<gene>
    <name evidence="3" type="ORF">M422DRAFT_780039</name>
</gene>
<feature type="domain" description="Fungal-type protein kinase" evidence="2">
    <location>
        <begin position="2"/>
        <end position="50"/>
    </location>
</feature>
<dbReference type="InterPro" id="IPR011009">
    <property type="entry name" value="Kinase-like_dom_sf"/>
</dbReference>
<accession>A0A0C9UHE7</accession>
<dbReference type="PROSITE" id="PS00109">
    <property type="entry name" value="PROTEIN_KINASE_TYR"/>
    <property type="match status" value="1"/>
</dbReference>
<protein>
    <recommendedName>
        <fullName evidence="2">Fungal-type protein kinase domain-containing protein</fullName>
    </recommendedName>
</protein>
<feature type="domain" description="Fungal-type protein kinase" evidence="2">
    <location>
        <begin position="157"/>
        <end position="201"/>
    </location>
</feature>
<feature type="compositionally biased region" description="Basic residues" evidence="1">
    <location>
        <begin position="376"/>
        <end position="388"/>
    </location>
</feature>
<feature type="compositionally biased region" description="Polar residues" evidence="1">
    <location>
        <begin position="308"/>
        <end position="320"/>
    </location>
</feature>
<proteinExistence type="predicted"/>
<dbReference type="OrthoDB" id="312874at2759"/>
<name>A0A0C9UHE7_SPHS4</name>
<dbReference type="PANTHER" id="PTHR38248">
    <property type="entry name" value="FUNK1 6"/>
    <property type="match status" value="1"/>
</dbReference>
<evidence type="ECO:0000259" key="2">
    <source>
        <dbReference type="Pfam" id="PF17667"/>
    </source>
</evidence>
<keyword evidence="4" id="KW-1185">Reference proteome</keyword>
<dbReference type="EMBL" id="KN837130">
    <property type="protein sequence ID" value="KIJ42453.1"/>
    <property type="molecule type" value="Genomic_DNA"/>
</dbReference>
<sequence>MLISLILDHQKFYRVGVLHRDISQGNVIIAICDDGSTCGRLIDLDHAKVTVDGEPNVPLLQTTHCVPDPILSREMDGLVDREIFVNEDTIRRACAPFLSKLDASPDQKIVAKACDDGINYLKDVYEGFGLKSSKTRLLTPEDFHWVLEFQDKPNFENHQPGDGNRTGTAPYMSYQIIDPNGKVAHDAIHDIESFFWLLIHIMLTRNGPGGSRRDISVALERVLNQYFHADPSTLTIMKGGLFLFSEKYEDAQAELSNLMVHFDSYFESLKGLVQEWWNLLYFAHKYKAYELWNVHANTLRILDKPLPGSSSAQSEQTNQEVNRREEYHKSTLDAIKNSTIARRPQPRTPEKRDRKATSTASAQPVDPVSQIAGHGPSKKHRKEKATGH</sequence>
<feature type="compositionally biased region" description="Basic and acidic residues" evidence="1">
    <location>
        <begin position="321"/>
        <end position="331"/>
    </location>
</feature>
<organism evidence="3 4">
    <name type="scientific">Sphaerobolus stellatus (strain SS14)</name>
    <dbReference type="NCBI Taxonomy" id="990650"/>
    <lineage>
        <taxon>Eukaryota</taxon>
        <taxon>Fungi</taxon>
        <taxon>Dikarya</taxon>
        <taxon>Basidiomycota</taxon>
        <taxon>Agaricomycotina</taxon>
        <taxon>Agaricomycetes</taxon>
        <taxon>Phallomycetidae</taxon>
        <taxon>Geastrales</taxon>
        <taxon>Sphaerobolaceae</taxon>
        <taxon>Sphaerobolus</taxon>
    </lineage>
</organism>
<dbReference type="Proteomes" id="UP000054279">
    <property type="component" value="Unassembled WGS sequence"/>
</dbReference>
<dbReference type="InterPro" id="IPR040976">
    <property type="entry name" value="Pkinase_fungal"/>
</dbReference>
<evidence type="ECO:0000256" key="1">
    <source>
        <dbReference type="SAM" id="MobiDB-lite"/>
    </source>
</evidence>
<evidence type="ECO:0000313" key="3">
    <source>
        <dbReference type="EMBL" id="KIJ42453.1"/>
    </source>
</evidence>
<reference evidence="3 4" key="1">
    <citation type="submission" date="2014-06" db="EMBL/GenBank/DDBJ databases">
        <title>Evolutionary Origins and Diversification of the Mycorrhizal Mutualists.</title>
        <authorList>
            <consortium name="DOE Joint Genome Institute"/>
            <consortium name="Mycorrhizal Genomics Consortium"/>
            <person name="Kohler A."/>
            <person name="Kuo A."/>
            <person name="Nagy L.G."/>
            <person name="Floudas D."/>
            <person name="Copeland A."/>
            <person name="Barry K.W."/>
            <person name="Cichocki N."/>
            <person name="Veneault-Fourrey C."/>
            <person name="LaButti K."/>
            <person name="Lindquist E.A."/>
            <person name="Lipzen A."/>
            <person name="Lundell T."/>
            <person name="Morin E."/>
            <person name="Murat C."/>
            <person name="Riley R."/>
            <person name="Ohm R."/>
            <person name="Sun H."/>
            <person name="Tunlid A."/>
            <person name="Henrissat B."/>
            <person name="Grigoriev I.V."/>
            <person name="Hibbett D.S."/>
            <person name="Martin F."/>
        </authorList>
    </citation>
    <scope>NUCLEOTIDE SEQUENCE [LARGE SCALE GENOMIC DNA]</scope>
    <source>
        <strain evidence="3 4">SS14</strain>
    </source>
</reference>
<dbReference type="SUPFAM" id="SSF56112">
    <property type="entry name" value="Protein kinase-like (PK-like)"/>
    <property type="match status" value="1"/>
</dbReference>
<dbReference type="HOGENOM" id="CLU_787875_0_0_1"/>
<dbReference type="GO" id="GO:0004672">
    <property type="term" value="F:protein kinase activity"/>
    <property type="evidence" value="ECO:0007669"/>
    <property type="project" value="InterPro"/>
</dbReference>